<evidence type="ECO:0000313" key="2">
    <source>
        <dbReference type="Proteomes" id="UP000247483"/>
    </source>
</evidence>
<accession>A0A2V4DUC7</accession>
<dbReference type="Proteomes" id="UP000247483">
    <property type="component" value="Unassembled WGS sequence"/>
</dbReference>
<evidence type="ECO:0000313" key="1">
    <source>
        <dbReference type="EMBL" id="PXZ04350.1"/>
    </source>
</evidence>
<gene>
    <name evidence="1" type="ORF">DKK79_08300</name>
</gene>
<protein>
    <submittedName>
        <fullName evidence="1">Uncharacterized protein</fullName>
    </submittedName>
</protein>
<reference evidence="1 2" key="1">
    <citation type="submission" date="2018-05" db="EMBL/GenBank/DDBJ databases">
        <title>Reference genomes for bee gut microbiota database.</title>
        <authorList>
            <person name="Ellegaard K.M."/>
        </authorList>
    </citation>
    <scope>NUCLEOTIDE SEQUENCE [LARGE SCALE GENOMIC DNA]</scope>
    <source>
        <strain evidence="1 2">ESL0177</strain>
    </source>
</reference>
<dbReference type="EMBL" id="QGLP01000005">
    <property type="protein sequence ID" value="PXZ04350.1"/>
    <property type="molecule type" value="Genomic_DNA"/>
</dbReference>
<dbReference type="AlphaFoldDB" id="A0A2V4DUC7"/>
<name>A0A2V4DUC7_9GAMM</name>
<comment type="caution">
    <text evidence="1">The sequence shown here is derived from an EMBL/GenBank/DDBJ whole genome shotgun (WGS) entry which is preliminary data.</text>
</comment>
<proteinExistence type="predicted"/>
<organism evidence="1 2">
    <name type="scientific">Gilliamella apicola</name>
    <dbReference type="NCBI Taxonomy" id="1196095"/>
    <lineage>
        <taxon>Bacteria</taxon>
        <taxon>Pseudomonadati</taxon>
        <taxon>Pseudomonadota</taxon>
        <taxon>Gammaproteobacteria</taxon>
        <taxon>Orbales</taxon>
        <taxon>Orbaceae</taxon>
        <taxon>Gilliamella</taxon>
    </lineage>
</organism>
<dbReference type="RefSeq" id="WP_110423667.1">
    <property type="nucleotide sequence ID" value="NZ_QGLP01000005.1"/>
</dbReference>
<sequence>MSKEQELIKQAEKLALLPSSENPVERLKELLKNEADYHMGARVAAFFYIAVEENLFGKEKNKLINQGKRLINTYPLPDDAEEQLDELISLASSDIEKLELEGISNILFRKRNNVVKKY</sequence>